<feature type="region of interest" description="Disordered" evidence="1">
    <location>
        <begin position="264"/>
        <end position="350"/>
    </location>
</feature>
<evidence type="ECO:0000313" key="2">
    <source>
        <dbReference type="EMBL" id="CEM09374.1"/>
    </source>
</evidence>
<dbReference type="SUPFAM" id="SSF55797">
    <property type="entry name" value="PR-1-like"/>
    <property type="match status" value="1"/>
</dbReference>
<protein>
    <submittedName>
        <fullName evidence="2">Uncharacterized protein</fullName>
    </submittedName>
</protein>
<feature type="region of interest" description="Disordered" evidence="1">
    <location>
        <begin position="572"/>
        <end position="622"/>
    </location>
</feature>
<feature type="compositionally biased region" description="Low complexity" evidence="1">
    <location>
        <begin position="438"/>
        <end position="456"/>
    </location>
</feature>
<accession>A0A0G4F9C0</accession>
<name>A0A0G4F9C0_9ALVE</name>
<dbReference type="Gene3D" id="3.40.33.10">
    <property type="entry name" value="CAP"/>
    <property type="match status" value="1"/>
</dbReference>
<organism evidence="2">
    <name type="scientific">Chromera velia CCMP2878</name>
    <dbReference type="NCBI Taxonomy" id="1169474"/>
    <lineage>
        <taxon>Eukaryota</taxon>
        <taxon>Sar</taxon>
        <taxon>Alveolata</taxon>
        <taxon>Colpodellida</taxon>
        <taxon>Chromeraceae</taxon>
        <taxon>Chromera</taxon>
    </lineage>
</organism>
<gene>
    <name evidence="2" type="ORF">Cvel_15878</name>
</gene>
<reference evidence="2" key="1">
    <citation type="submission" date="2014-11" db="EMBL/GenBank/DDBJ databases">
        <authorList>
            <person name="Otto D Thomas"/>
            <person name="Naeem Raeece"/>
        </authorList>
    </citation>
    <scope>NUCLEOTIDE SEQUENCE</scope>
</reference>
<feature type="compositionally biased region" description="Basic and acidic residues" evidence="1">
    <location>
        <begin position="577"/>
        <end position="589"/>
    </location>
</feature>
<sequence length="637" mass="68604">MDPYVSYEDALDIPAFLKLHNKLRSLHGAGGLKWDVNCAACANKRLADDVLTQQGLSLASSSTFPMSQPPSPSNQIWWARDGEQKFGLLFVVLDPPLHSQKHERLKLNTLTLFDALEFTYERSRSSFDFSRRAFQKEHAAFTQLIWRNSKFVGAALREMDNGAVAACLSYYPAGNSKFRFSEYVAASSAWFCLDKTPLAHAISSNNSLSHFETEKEKEKNSRLRIPKEQQHMEEHAVMLMEAREALDCVPGCSNGFAWELVEENESGGHSRDESEKESDAEVAGVNKRKGRGSVTSTASNVSTRSHTFPPISSQSSCCSLPSPHSTSCPPPGTRGREGEGAGGPHTPSSLACRADVAGGFSSPVADHEGAQAGGVSFQWKEGLPAAALSREGEGEERHSRPFSPWSPPPRVTKTSPDRSKCSGLCLPSSNYDTPFAPSSSSSSSSSASASSSAAAAVARVGPGMKGASRENGPVTLSPERLQLPPASPFCASTPGWSDLSGSPRPPLGLEFISGGEEGEPEGEGEGNEEDESGSEAVTTGSLSRSGSTCRNLSAGVDRFFSFLSRWWQQRRLQGAGRETEKETGERENRLSGGGSGESSDTSAPHRVFCPPREHFPSVTLSPPCGLLRPDRHLWMDT</sequence>
<feature type="compositionally biased region" description="Low complexity" evidence="1">
    <location>
        <begin position="309"/>
        <end position="327"/>
    </location>
</feature>
<dbReference type="EMBL" id="CDMZ01000218">
    <property type="protein sequence ID" value="CEM09374.1"/>
    <property type="molecule type" value="Genomic_DNA"/>
</dbReference>
<feature type="compositionally biased region" description="Acidic residues" evidence="1">
    <location>
        <begin position="516"/>
        <end position="533"/>
    </location>
</feature>
<dbReference type="VEuPathDB" id="CryptoDB:Cvel_15878"/>
<feature type="compositionally biased region" description="Polar residues" evidence="1">
    <location>
        <begin position="293"/>
        <end position="306"/>
    </location>
</feature>
<feature type="compositionally biased region" description="Polar residues" evidence="1">
    <location>
        <begin position="536"/>
        <end position="549"/>
    </location>
</feature>
<dbReference type="AlphaFoldDB" id="A0A0G4F9C0"/>
<evidence type="ECO:0000256" key="1">
    <source>
        <dbReference type="SAM" id="MobiDB-lite"/>
    </source>
</evidence>
<proteinExistence type="predicted"/>
<feature type="compositionally biased region" description="Basic and acidic residues" evidence="1">
    <location>
        <begin position="266"/>
        <end position="279"/>
    </location>
</feature>
<feature type="region of interest" description="Disordered" evidence="1">
    <location>
        <begin position="386"/>
        <end position="549"/>
    </location>
</feature>
<dbReference type="InterPro" id="IPR035940">
    <property type="entry name" value="CAP_sf"/>
</dbReference>
<feature type="compositionally biased region" description="Basic and acidic residues" evidence="1">
    <location>
        <begin position="390"/>
        <end position="399"/>
    </location>
</feature>